<protein>
    <submittedName>
        <fullName evidence="3">DnaJ-domain-containing protein</fullName>
    </submittedName>
</protein>
<proteinExistence type="predicted"/>
<feature type="region of interest" description="Disordered" evidence="1">
    <location>
        <begin position="69"/>
        <end position="102"/>
    </location>
</feature>
<feature type="compositionally biased region" description="Low complexity" evidence="1">
    <location>
        <begin position="75"/>
        <end position="87"/>
    </location>
</feature>
<dbReference type="Proteomes" id="UP000800040">
    <property type="component" value="Unassembled WGS sequence"/>
</dbReference>
<feature type="compositionally biased region" description="Low complexity" evidence="1">
    <location>
        <begin position="393"/>
        <end position="402"/>
    </location>
</feature>
<dbReference type="PROSITE" id="PS50076">
    <property type="entry name" value="DNAJ_2"/>
    <property type="match status" value="1"/>
</dbReference>
<dbReference type="Gene3D" id="1.10.287.110">
    <property type="entry name" value="DnaJ domain"/>
    <property type="match status" value="1"/>
</dbReference>
<feature type="region of interest" description="Disordered" evidence="1">
    <location>
        <begin position="385"/>
        <end position="418"/>
    </location>
</feature>
<dbReference type="Pfam" id="PF00226">
    <property type="entry name" value="DnaJ"/>
    <property type="match status" value="1"/>
</dbReference>
<accession>A0A6A5KWG4</accession>
<feature type="compositionally biased region" description="Basic and acidic residues" evidence="1">
    <location>
        <begin position="209"/>
        <end position="228"/>
    </location>
</feature>
<reference evidence="3" key="1">
    <citation type="submission" date="2020-01" db="EMBL/GenBank/DDBJ databases">
        <authorList>
            <consortium name="DOE Joint Genome Institute"/>
            <person name="Haridas S."/>
            <person name="Albert R."/>
            <person name="Binder M."/>
            <person name="Bloem J."/>
            <person name="Labutti K."/>
            <person name="Salamov A."/>
            <person name="Andreopoulos B."/>
            <person name="Baker S.E."/>
            <person name="Barry K."/>
            <person name="Bills G."/>
            <person name="Bluhm B.H."/>
            <person name="Cannon C."/>
            <person name="Castanera R."/>
            <person name="Culley D.E."/>
            <person name="Daum C."/>
            <person name="Ezra D."/>
            <person name="Gonzalez J.B."/>
            <person name="Henrissat B."/>
            <person name="Kuo A."/>
            <person name="Liang C."/>
            <person name="Lipzen A."/>
            <person name="Lutzoni F."/>
            <person name="Magnuson J."/>
            <person name="Mondo S."/>
            <person name="Nolan M."/>
            <person name="Ohm R."/>
            <person name="Pangilinan J."/>
            <person name="Park H.-J."/>
            <person name="Ramirez L."/>
            <person name="Alfaro M."/>
            <person name="Sun H."/>
            <person name="Tritt A."/>
            <person name="Yoshinaga Y."/>
            <person name="Zwiers L.-H."/>
            <person name="Turgeon B.G."/>
            <person name="Goodwin S.B."/>
            <person name="Spatafora J.W."/>
            <person name="Crous P.W."/>
            <person name="Grigoriev I.V."/>
        </authorList>
    </citation>
    <scope>NUCLEOTIDE SEQUENCE</scope>
    <source>
        <strain evidence="3">P77</strain>
    </source>
</reference>
<gene>
    <name evidence="3" type="ORF">BDW02DRAFT_539237</name>
</gene>
<dbReference type="EMBL" id="ML975244">
    <property type="protein sequence ID" value="KAF1839749.1"/>
    <property type="molecule type" value="Genomic_DNA"/>
</dbReference>
<dbReference type="InterPro" id="IPR036869">
    <property type="entry name" value="J_dom_sf"/>
</dbReference>
<dbReference type="InterPro" id="IPR001623">
    <property type="entry name" value="DnaJ_domain"/>
</dbReference>
<feature type="compositionally biased region" description="Basic and acidic residues" evidence="1">
    <location>
        <begin position="277"/>
        <end position="296"/>
    </location>
</feature>
<evidence type="ECO:0000256" key="1">
    <source>
        <dbReference type="SAM" id="MobiDB-lite"/>
    </source>
</evidence>
<dbReference type="InterPro" id="IPR050817">
    <property type="entry name" value="DjlA_DnaK_co-chaperone"/>
</dbReference>
<name>A0A6A5KWG4_9PLEO</name>
<dbReference type="SMART" id="SM00271">
    <property type="entry name" value="DnaJ"/>
    <property type="match status" value="1"/>
</dbReference>
<evidence type="ECO:0000313" key="4">
    <source>
        <dbReference type="Proteomes" id="UP000800040"/>
    </source>
</evidence>
<feature type="region of interest" description="Disordered" evidence="1">
    <location>
        <begin position="209"/>
        <end position="242"/>
    </location>
</feature>
<dbReference type="AlphaFoldDB" id="A0A6A5KWG4"/>
<dbReference type="OrthoDB" id="442087at2759"/>
<evidence type="ECO:0000313" key="3">
    <source>
        <dbReference type="EMBL" id="KAF1839749.1"/>
    </source>
</evidence>
<dbReference type="PANTHER" id="PTHR24074">
    <property type="entry name" value="CO-CHAPERONE PROTEIN DJLA"/>
    <property type="match status" value="1"/>
</dbReference>
<keyword evidence="4" id="KW-1185">Reference proteome</keyword>
<sequence length="430" mass="49425">MAPPAPTHDYYVTLEVLPSALHDEVKASYRRLARLHHPDKNHGCKIATAKTQRINVAWEVLGDAVKRSDYDRTRPQSSASTSTTPQTNWQAPPRPDTSAQDQKRREWLNFEKYQEQQIRQCQNAVKPLEAEVAALHAKIDRMRGTCSRLSDEEKSEIRLQSIHAENAIRIKQIPLGKEKARLQRLTHELARRRDQEDVRLAAEQAEKARKERLARQKAEQARQQEWARQRAAQEAQEKAARAAAEKLRREQWAAQEARNKVAREAAERERAEVLKKRQEEMRNREASFQKWREAQAKKQRATPNAEQAQKGKTRKTTTAQTKSSSSSSSSCTHKGWWADVQGRHVCAHCTRPLHKFAYQCPGCSTLACVSCRNQLKAGLTPSIDTTHPYGKNTPTATRTARPTARDNYRPSYHTKSRASPEYDYDYYDWD</sequence>
<organism evidence="3 4">
    <name type="scientific">Decorospora gaudefroyi</name>
    <dbReference type="NCBI Taxonomy" id="184978"/>
    <lineage>
        <taxon>Eukaryota</taxon>
        <taxon>Fungi</taxon>
        <taxon>Dikarya</taxon>
        <taxon>Ascomycota</taxon>
        <taxon>Pezizomycotina</taxon>
        <taxon>Dothideomycetes</taxon>
        <taxon>Pleosporomycetidae</taxon>
        <taxon>Pleosporales</taxon>
        <taxon>Pleosporineae</taxon>
        <taxon>Pleosporaceae</taxon>
        <taxon>Decorospora</taxon>
    </lineage>
</organism>
<dbReference type="CDD" id="cd06257">
    <property type="entry name" value="DnaJ"/>
    <property type="match status" value="1"/>
</dbReference>
<feature type="region of interest" description="Disordered" evidence="1">
    <location>
        <begin position="277"/>
        <end position="333"/>
    </location>
</feature>
<dbReference type="PRINTS" id="PR00625">
    <property type="entry name" value="JDOMAIN"/>
</dbReference>
<feature type="domain" description="J" evidence="2">
    <location>
        <begin position="9"/>
        <end position="74"/>
    </location>
</feature>
<evidence type="ECO:0000259" key="2">
    <source>
        <dbReference type="PROSITE" id="PS50076"/>
    </source>
</evidence>
<dbReference type="SUPFAM" id="SSF46565">
    <property type="entry name" value="Chaperone J-domain"/>
    <property type="match status" value="1"/>
</dbReference>